<dbReference type="PATRIC" id="fig|1423760.3.peg.974"/>
<organism evidence="4 5">
    <name type="scientific">Limosilactobacillus ingluviei DSM 15946</name>
    <dbReference type="NCBI Taxonomy" id="1423760"/>
    <lineage>
        <taxon>Bacteria</taxon>
        <taxon>Bacillati</taxon>
        <taxon>Bacillota</taxon>
        <taxon>Bacilli</taxon>
        <taxon>Lactobacillales</taxon>
        <taxon>Lactobacillaceae</taxon>
        <taxon>Limosilactobacillus</taxon>
    </lineage>
</organism>
<evidence type="ECO:0000256" key="1">
    <source>
        <dbReference type="PROSITE-ProRule" id="PRU00169"/>
    </source>
</evidence>
<dbReference type="AlphaFoldDB" id="A0A0R1U3G3"/>
<dbReference type="GO" id="GO:0003677">
    <property type="term" value="F:DNA binding"/>
    <property type="evidence" value="ECO:0007669"/>
    <property type="project" value="InterPro"/>
</dbReference>
<sequence length="244" mass="27440">MKILIVDDEPLARSELHFLAAEHPAVTTIFEAEGVMEADTIMNEKHPDLVFLDIKLGDGNGMALAKRWKRASFQPAVIFATAFDQYALDAFEADALDYILKPFDEDRINEAIDRILRLRGKGQETNKNYPTGQPNPRLSVTVEDRTMVILKAEICYLEAQGGNVYLHLTNSKEIVSRQTLTSLMEQLDAQHFLRVHRSYVVNLNQISELQPASNHTYELTMAEGSKVPVSRSFVADLKTAIGLH</sequence>
<dbReference type="Pfam" id="PF04397">
    <property type="entry name" value="LytTR"/>
    <property type="match status" value="1"/>
</dbReference>
<dbReference type="PANTHER" id="PTHR37299">
    <property type="entry name" value="TRANSCRIPTIONAL REGULATOR-RELATED"/>
    <property type="match status" value="1"/>
</dbReference>
<dbReference type="PANTHER" id="PTHR37299:SF1">
    <property type="entry name" value="STAGE 0 SPORULATION PROTEIN A HOMOLOG"/>
    <property type="match status" value="1"/>
</dbReference>
<name>A0A0R1U3G3_9LACO</name>
<dbReference type="PROSITE" id="PS50110">
    <property type="entry name" value="RESPONSE_REGULATORY"/>
    <property type="match status" value="1"/>
</dbReference>
<gene>
    <name evidence="4" type="ORF">FC43_GL000943</name>
</gene>
<dbReference type="Proteomes" id="UP000050816">
    <property type="component" value="Unassembled WGS sequence"/>
</dbReference>
<evidence type="ECO:0000313" key="5">
    <source>
        <dbReference type="Proteomes" id="UP000050816"/>
    </source>
</evidence>
<evidence type="ECO:0000313" key="4">
    <source>
        <dbReference type="EMBL" id="KRL87837.1"/>
    </source>
</evidence>
<dbReference type="Gene3D" id="2.20.25.10">
    <property type="match status" value="1"/>
</dbReference>
<dbReference type="Gene3D" id="3.40.50.2300">
    <property type="match status" value="1"/>
</dbReference>
<keyword evidence="1" id="KW-0597">Phosphoprotein</keyword>
<accession>A0A0R1U3G3</accession>
<evidence type="ECO:0000259" key="3">
    <source>
        <dbReference type="PROSITE" id="PS50930"/>
    </source>
</evidence>
<dbReference type="InterPro" id="IPR007492">
    <property type="entry name" value="LytTR_DNA-bd_dom"/>
</dbReference>
<dbReference type="PROSITE" id="PS50930">
    <property type="entry name" value="HTH_LYTTR"/>
    <property type="match status" value="1"/>
</dbReference>
<dbReference type="SMART" id="SM00850">
    <property type="entry name" value="LytTR"/>
    <property type="match status" value="1"/>
</dbReference>
<dbReference type="InterPro" id="IPR011006">
    <property type="entry name" value="CheY-like_superfamily"/>
</dbReference>
<evidence type="ECO:0000259" key="2">
    <source>
        <dbReference type="PROSITE" id="PS50110"/>
    </source>
</evidence>
<comment type="caution">
    <text evidence="4">The sequence shown here is derived from an EMBL/GenBank/DDBJ whole genome shotgun (WGS) entry which is preliminary data.</text>
</comment>
<dbReference type="SUPFAM" id="SSF52172">
    <property type="entry name" value="CheY-like"/>
    <property type="match status" value="1"/>
</dbReference>
<proteinExistence type="predicted"/>
<feature type="domain" description="Response regulatory" evidence="2">
    <location>
        <begin position="2"/>
        <end position="116"/>
    </location>
</feature>
<dbReference type="Pfam" id="PF00072">
    <property type="entry name" value="Response_reg"/>
    <property type="match status" value="1"/>
</dbReference>
<feature type="modified residue" description="4-aspartylphosphate" evidence="1">
    <location>
        <position position="53"/>
    </location>
</feature>
<dbReference type="SMART" id="SM00448">
    <property type="entry name" value="REC"/>
    <property type="match status" value="1"/>
</dbReference>
<dbReference type="GO" id="GO:0000156">
    <property type="term" value="F:phosphorelay response regulator activity"/>
    <property type="evidence" value="ECO:0007669"/>
    <property type="project" value="InterPro"/>
</dbReference>
<dbReference type="InterPro" id="IPR001789">
    <property type="entry name" value="Sig_transdc_resp-reg_receiver"/>
</dbReference>
<dbReference type="EMBL" id="AZFK01000087">
    <property type="protein sequence ID" value="KRL87837.1"/>
    <property type="molecule type" value="Genomic_DNA"/>
</dbReference>
<dbReference type="Gene3D" id="2.40.50.40">
    <property type="match status" value="1"/>
</dbReference>
<dbReference type="RefSeq" id="WP_040469688.1">
    <property type="nucleotide sequence ID" value="NZ_AZFK01000087.1"/>
</dbReference>
<reference evidence="4 5" key="1">
    <citation type="journal article" date="2015" name="Genome Announc.">
        <title>Expanding the biotechnology potential of lactobacilli through comparative genomics of 213 strains and associated genera.</title>
        <authorList>
            <person name="Sun Z."/>
            <person name="Harris H.M."/>
            <person name="McCann A."/>
            <person name="Guo C."/>
            <person name="Argimon S."/>
            <person name="Zhang W."/>
            <person name="Yang X."/>
            <person name="Jeffery I.B."/>
            <person name="Cooney J.C."/>
            <person name="Kagawa T.F."/>
            <person name="Liu W."/>
            <person name="Song Y."/>
            <person name="Salvetti E."/>
            <person name="Wrobel A."/>
            <person name="Rasinkangas P."/>
            <person name="Parkhill J."/>
            <person name="Rea M.C."/>
            <person name="O'Sullivan O."/>
            <person name="Ritari J."/>
            <person name="Douillard F.P."/>
            <person name="Paul Ross R."/>
            <person name="Yang R."/>
            <person name="Briner A.E."/>
            <person name="Felis G.E."/>
            <person name="de Vos W.M."/>
            <person name="Barrangou R."/>
            <person name="Klaenhammer T.R."/>
            <person name="Caufield P.W."/>
            <person name="Cui Y."/>
            <person name="Zhang H."/>
            <person name="O'Toole P.W."/>
        </authorList>
    </citation>
    <scope>NUCLEOTIDE SEQUENCE [LARGE SCALE GENOMIC DNA]</scope>
    <source>
        <strain evidence="4 5">DSM 15946</strain>
    </source>
</reference>
<protein>
    <submittedName>
        <fullName evidence="4">Response regulator</fullName>
    </submittedName>
</protein>
<feature type="domain" description="HTH LytTR-type" evidence="3">
    <location>
        <begin position="138"/>
        <end position="243"/>
    </location>
</feature>
<dbReference type="GeneID" id="82933179"/>
<dbReference type="InterPro" id="IPR046947">
    <property type="entry name" value="LytR-like"/>
</dbReference>